<keyword evidence="4" id="KW-0045">Antibiotic biosynthesis</keyword>
<name>A0A0I9UFN0_9MYCO</name>
<sequence length="285" mass="30925">MSWPARVAFATAEHEALRAAAAPWTVSAMDDLGVQRGVVRDACRRLPTLRQTLHTLEAAVRQTGAVIATGTPLDDQVLIAVASLFGRVTADGNGPPPGQLVYNLVAGPESGYDSAALQLHTDSVFEASPAPYMVLACVRPSAEGDGLTTLARADSVAARVGEIDQRHLELLQDRCYPFAKIRNRVPQQFPVRTAILTVQDTDVTTVFHGRHVREGMQLRPEAVDSEHRAALHTFEAVLDDPRSATTLLLQTGDLLLADNRRVLHGRSAVRSTGSRRHVKRLKIAD</sequence>
<dbReference type="PANTHER" id="PTHR10696">
    <property type="entry name" value="GAMMA-BUTYROBETAINE HYDROXYLASE-RELATED"/>
    <property type="match status" value="1"/>
</dbReference>
<organism evidence="6 7">
    <name type="scientific">Mycobacterium haemophilum</name>
    <dbReference type="NCBI Taxonomy" id="29311"/>
    <lineage>
        <taxon>Bacteria</taxon>
        <taxon>Bacillati</taxon>
        <taxon>Actinomycetota</taxon>
        <taxon>Actinomycetes</taxon>
        <taxon>Mycobacteriales</taxon>
        <taxon>Mycobacteriaceae</taxon>
        <taxon>Mycobacterium</taxon>
    </lineage>
</organism>
<keyword evidence="7" id="KW-1185">Reference proteome</keyword>
<gene>
    <name evidence="6" type="ORF">ABH38_14645</name>
</gene>
<proteinExistence type="predicted"/>
<keyword evidence="3" id="KW-0408">Iron</keyword>
<dbReference type="PATRIC" id="fig|29311.18.peg.1109"/>
<comment type="caution">
    <text evidence="6">The sequence shown here is derived from an EMBL/GenBank/DDBJ whole genome shotgun (WGS) entry which is preliminary data.</text>
</comment>
<evidence type="ECO:0000313" key="6">
    <source>
        <dbReference type="EMBL" id="KLO35810.1"/>
    </source>
</evidence>
<dbReference type="OrthoDB" id="979809at2"/>
<dbReference type="SUPFAM" id="SSF51197">
    <property type="entry name" value="Clavaminate synthase-like"/>
    <property type="match status" value="1"/>
</dbReference>
<evidence type="ECO:0000313" key="7">
    <source>
        <dbReference type="Proteomes" id="UP000036334"/>
    </source>
</evidence>
<keyword evidence="2" id="KW-0560">Oxidoreductase</keyword>
<evidence type="ECO:0000256" key="4">
    <source>
        <dbReference type="ARBA" id="ARBA00023194"/>
    </source>
</evidence>
<feature type="domain" description="TauD/TfdA-like" evidence="5">
    <location>
        <begin position="51"/>
        <end position="281"/>
    </location>
</feature>
<comment type="cofactor">
    <cofactor evidence="1">
        <name>Fe(2+)</name>
        <dbReference type="ChEBI" id="CHEBI:29033"/>
    </cofactor>
</comment>
<evidence type="ECO:0000256" key="2">
    <source>
        <dbReference type="ARBA" id="ARBA00023002"/>
    </source>
</evidence>
<dbReference type="AlphaFoldDB" id="A0A0I9UFN0"/>
<evidence type="ECO:0000256" key="3">
    <source>
        <dbReference type="ARBA" id="ARBA00023004"/>
    </source>
</evidence>
<dbReference type="PANTHER" id="PTHR10696:SF56">
    <property type="entry name" value="TAUD_TFDA-LIKE DOMAIN-CONTAINING PROTEIN"/>
    <property type="match status" value="1"/>
</dbReference>
<dbReference type="GO" id="GO:0017000">
    <property type="term" value="P:antibiotic biosynthetic process"/>
    <property type="evidence" value="ECO:0007669"/>
    <property type="project" value="UniProtKB-KW"/>
</dbReference>
<dbReference type="GO" id="GO:0016491">
    <property type="term" value="F:oxidoreductase activity"/>
    <property type="evidence" value="ECO:0007669"/>
    <property type="project" value="UniProtKB-KW"/>
</dbReference>
<dbReference type="Gene3D" id="3.60.130.10">
    <property type="entry name" value="Clavaminate synthase-like"/>
    <property type="match status" value="1"/>
</dbReference>
<dbReference type="InterPro" id="IPR003819">
    <property type="entry name" value="TauD/TfdA-like"/>
</dbReference>
<evidence type="ECO:0000259" key="5">
    <source>
        <dbReference type="Pfam" id="PF02668"/>
    </source>
</evidence>
<dbReference type="RefSeq" id="WP_047315479.1">
    <property type="nucleotide sequence ID" value="NZ_LDPQ01000013.1"/>
</dbReference>
<dbReference type="STRING" id="1202450.B586_15310"/>
<accession>A0A0I9UFN0</accession>
<protein>
    <recommendedName>
        <fullName evidence="5">TauD/TfdA-like domain-containing protein</fullName>
    </recommendedName>
</protein>
<dbReference type="EMBL" id="LDPR01000012">
    <property type="protein sequence ID" value="KLO35810.1"/>
    <property type="molecule type" value="Genomic_DNA"/>
</dbReference>
<dbReference type="Pfam" id="PF02668">
    <property type="entry name" value="TauD"/>
    <property type="match status" value="1"/>
</dbReference>
<dbReference type="InterPro" id="IPR042098">
    <property type="entry name" value="TauD-like_sf"/>
</dbReference>
<reference evidence="6 7" key="1">
    <citation type="submission" date="2015-05" db="EMBL/GenBank/DDBJ databases">
        <title>Genome sequence of Mycobacterium haemophilum.</title>
        <authorList>
            <person name="Greninger A.L."/>
            <person name="Cunningham G."/>
            <person name="Miller S."/>
        </authorList>
    </citation>
    <scope>NUCLEOTIDE SEQUENCE [LARGE SCALE GENOMIC DNA]</scope>
    <source>
        <strain evidence="7">UC1</strain>
    </source>
</reference>
<evidence type="ECO:0000256" key="1">
    <source>
        <dbReference type="ARBA" id="ARBA00001954"/>
    </source>
</evidence>
<dbReference type="InterPro" id="IPR050411">
    <property type="entry name" value="AlphaKG_dependent_hydroxylases"/>
</dbReference>
<dbReference type="Proteomes" id="UP000036334">
    <property type="component" value="Unassembled WGS sequence"/>
</dbReference>